<keyword evidence="3" id="KW-0813">Transport</keyword>
<dbReference type="GO" id="GO:0000139">
    <property type="term" value="C:Golgi membrane"/>
    <property type="evidence" value="ECO:0007669"/>
    <property type="project" value="TreeGrafter"/>
</dbReference>
<dbReference type="InterPro" id="IPR013657">
    <property type="entry name" value="SCL35B1-4/HUT1"/>
</dbReference>
<proteinExistence type="inferred from homology"/>
<accession>A0A820BJ30</accession>
<evidence type="ECO:0000256" key="3">
    <source>
        <dbReference type="ARBA" id="ARBA00022448"/>
    </source>
</evidence>
<dbReference type="Pfam" id="PF08449">
    <property type="entry name" value="UAA"/>
    <property type="match status" value="1"/>
</dbReference>
<dbReference type="PANTHER" id="PTHR10778:SF13">
    <property type="entry name" value="ADENOSINE 3'-PHOSPHO 5'-PHOSPHOSULFATE TRANSPORTER 1"/>
    <property type="match status" value="1"/>
</dbReference>
<comment type="caution">
    <text evidence="9">The sequence shown here is derived from an EMBL/GenBank/DDBJ whole genome shotgun (WGS) entry which is preliminary data.</text>
</comment>
<evidence type="ECO:0000256" key="1">
    <source>
        <dbReference type="ARBA" id="ARBA00004141"/>
    </source>
</evidence>
<feature type="transmembrane region" description="Helical" evidence="8">
    <location>
        <begin position="133"/>
        <end position="154"/>
    </location>
</feature>
<sequence>MLLMRLYTEDSWLIRLIFNHAGYLSFAIPIAALFFISKKSAYTIWPRPVRWFIVPLIHLFIMDTSEGTEKERIPPPSHSISSSSSSTTFSRRRFFKLIFSFFGLQISYLLWGLLQERIMTRPFEGEKFTNSQFLVFVNRCLAMILAYSLLKIFYPTKKLTSSGPPLYRYGVISYANCMSTWFQYESLLYISFPVQVLAKSIKTIPVMIAGKFV</sequence>
<feature type="transmembrane region" description="Helical" evidence="8">
    <location>
        <begin position="94"/>
        <end position="113"/>
    </location>
</feature>
<reference evidence="9" key="1">
    <citation type="submission" date="2021-02" db="EMBL/GenBank/DDBJ databases">
        <authorList>
            <person name="Nowell W R."/>
        </authorList>
    </citation>
    <scope>NUCLEOTIDE SEQUENCE</scope>
</reference>
<dbReference type="PANTHER" id="PTHR10778">
    <property type="entry name" value="SOLUTE CARRIER FAMILY 35 MEMBER B"/>
    <property type="match status" value="1"/>
</dbReference>
<evidence type="ECO:0000256" key="5">
    <source>
        <dbReference type="ARBA" id="ARBA00022989"/>
    </source>
</evidence>
<keyword evidence="6 8" id="KW-0472">Membrane</keyword>
<comment type="subcellular location">
    <subcellularLocation>
        <location evidence="1">Membrane</location>
        <topology evidence="1">Multi-pass membrane protein</topology>
    </subcellularLocation>
</comment>
<dbReference type="EMBL" id="CAJOBB010008371">
    <property type="protein sequence ID" value="CAF4207020.1"/>
    <property type="molecule type" value="Genomic_DNA"/>
</dbReference>
<name>A0A820BJ30_9BILA</name>
<dbReference type="AlphaFoldDB" id="A0A820BJ30"/>
<dbReference type="Proteomes" id="UP000663868">
    <property type="component" value="Unassembled WGS sequence"/>
</dbReference>
<evidence type="ECO:0000256" key="6">
    <source>
        <dbReference type="ARBA" id="ARBA00023136"/>
    </source>
</evidence>
<evidence type="ECO:0000256" key="7">
    <source>
        <dbReference type="ARBA" id="ARBA00039668"/>
    </source>
</evidence>
<evidence type="ECO:0000313" key="9">
    <source>
        <dbReference type="EMBL" id="CAF4207020.1"/>
    </source>
</evidence>
<keyword evidence="5 8" id="KW-1133">Transmembrane helix</keyword>
<protein>
    <recommendedName>
        <fullName evidence="7">Adenosine 3'-phospho 5'-phosphosulfate transporter 1</fullName>
    </recommendedName>
</protein>
<feature type="transmembrane region" description="Helical" evidence="8">
    <location>
        <begin position="12"/>
        <end position="36"/>
    </location>
</feature>
<keyword evidence="4 8" id="KW-0812">Transmembrane</keyword>
<evidence type="ECO:0000256" key="4">
    <source>
        <dbReference type="ARBA" id="ARBA00022692"/>
    </source>
</evidence>
<organism evidence="9 10">
    <name type="scientific">Adineta steineri</name>
    <dbReference type="NCBI Taxonomy" id="433720"/>
    <lineage>
        <taxon>Eukaryota</taxon>
        <taxon>Metazoa</taxon>
        <taxon>Spiralia</taxon>
        <taxon>Gnathifera</taxon>
        <taxon>Rotifera</taxon>
        <taxon>Eurotatoria</taxon>
        <taxon>Bdelloidea</taxon>
        <taxon>Adinetida</taxon>
        <taxon>Adinetidae</taxon>
        <taxon>Adineta</taxon>
    </lineage>
</organism>
<feature type="non-terminal residue" evidence="9">
    <location>
        <position position="1"/>
    </location>
</feature>
<evidence type="ECO:0000256" key="8">
    <source>
        <dbReference type="SAM" id="Phobius"/>
    </source>
</evidence>
<evidence type="ECO:0000313" key="10">
    <source>
        <dbReference type="Proteomes" id="UP000663868"/>
    </source>
</evidence>
<gene>
    <name evidence="9" type="ORF">KXQ929_LOCUS40430</name>
</gene>
<dbReference type="GO" id="GO:0005789">
    <property type="term" value="C:endoplasmic reticulum membrane"/>
    <property type="evidence" value="ECO:0007669"/>
    <property type="project" value="TreeGrafter"/>
</dbReference>
<dbReference type="GO" id="GO:0046964">
    <property type="term" value="F:3'-phosphoadenosine 5'-phosphosulfate transmembrane transporter activity"/>
    <property type="evidence" value="ECO:0007669"/>
    <property type="project" value="TreeGrafter"/>
</dbReference>
<comment type="similarity">
    <text evidence="2">Belongs to the nucleotide-sugar transporter family. SLC35B subfamily.</text>
</comment>
<evidence type="ECO:0000256" key="2">
    <source>
        <dbReference type="ARBA" id="ARBA00010694"/>
    </source>
</evidence>